<gene>
    <name evidence="13" type="primary">modB</name>
    <name evidence="13" type="ORF">H1D41_00750</name>
</gene>
<evidence type="ECO:0000256" key="8">
    <source>
        <dbReference type="ARBA" id="ARBA00022989"/>
    </source>
</evidence>
<sequence length="224" mass="24376">MNVAFSEVWPAISLTLRLAFFSTLILMVIATPLAWWLTVTRLRIRPLVEAIVTLPLVLPPTVIGFYLLVFMNPTAPLGRGWVALTGETLAFSFSGLLLASVIYSLPFAVQPLRTAFQTVGLAPREVATTLGASPLRAFVSVVLPLSKRGFISAAVLSFAHTLGEFGIVLMVGGNIPGETRVISIEIFNRVETLDYSGAYLLSFGLLIASFLALTLTYFLGRERR</sequence>
<dbReference type="SUPFAM" id="SSF161098">
    <property type="entry name" value="MetI-like"/>
    <property type="match status" value="1"/>
</dbReference>
<dbReference type="CDD" id="cd06261">
    <property type="entry name" value="TM_PBP2"/>
    <property type="match status" value="1"/>
</dbReference>
<reference evidence="13" key="1">
    <citation type="submission" date="2020-10" db="EMBL/GenBank/DDBJ databases">
        <title>Paenihalocynthiibacter styelae gen. nov., sp. nov., isolated from stalked sea squirt Styela clava.</title>
        <authorList>
            <person name="Kim Y.-O."/>
            <person name="Yoon J.-H."/>
        </authorList>
    </citation>
    <scope>NUCLEOTIDE SEQUENCE</scope>
    <source>
        <strain evidence="13">MYP1-1</strain>
    </source>
</reference>
<evidence type="ECO:0000256" key="9">
    <source>
        <dbReference type="ARBA" id="ARBA00023136"/>
    </source>
</evidence>
<dbReference type="InterPro" id="IPR035906">
    <property type="entry name" value="MetI-like_sf"/>
</dbReference>
<comment type="function">
    <text evidence="1 11">Part of the binding-protein-dependent transport system for molybdenum; probably responsible for the translocation of the substrate across the membrane.</text>
</comment>
<dbReference type="PROSITE" id="PS50928">
    <property type="entry name" value="ABC_TM1"/>
    <property type="match status" value="1"/>
</dbReference>
<keyword evidence="4 10" id="KW-0813">Transport</keyword>
<keyword evidence="9 10" id="KW-0472">Membrane</keyword>
<keyword evidence="7 10" id="KW-0812">Transmembrane</keyword>
<keyword evidence="11" id="KW-0997">Cell inner membrane</keyword>
<dbReference type="PANTHER" id="PTHR30183">
    <property type="entry name" value="MOLYBDENUM TRANSPORT SYSTEM PERMEASE PROTEIN MODB"/>
    <property type="match status" value="1"/>
</dbReference>
<dbReference type="Proteomes" id="UP000640583">
    <property type="component" value="Unassembled WGS sequence"/>
</dbReference>
<evidence type="ECO:0000256" key="11">
    <source>
        <dbReference type="RuleBase" id="RU365097"/>
    </source>
</evidence>
<feature type="transmembrane region" description="Helical" evidence="10">
    <location>
        <begin position="150"/>
        <end position="171"/>
    </location>
</feature>
<evidence type="ECO:0000313" key="14">
    <source>
        <dbReference type="Proteomes" id="UP000640583"/>
    </source>
</evidence>
<organism evidence="13 14">
    <name type="scientific">Halocynthiibacter styelae</name>
    <dbReference type="NCBI Taxonomy" id="2761955"/>
    <lineage>
        <taxon>Bacteria</taxon>
        <taxon>Pseudomonadati</taxon>
        <taxon>Pseudomonadota</taxon>
        <taxon>Alphaproteobacteria</taxon>
        <taxon>Rhodobacterales</taxon>
        <taxon>Paracoccaceae</taxon>
        <taxon>Halocynthiibacter</taxon>
    </lineage>
</organism>
<dbReference type="PANTHER" id="PTHR30183:SF8">
    <property type="entry name" value="MOLYBDENUM TRANSPORT SYSTEM PERMEASE"/>
    <property type="match status" value="1"/>
</dbReference>
<feature type="transmembrane region" description="Helical" evidence="10">
    <location>
        <begin position="50"/>
        <end position="69"/>
    </location>
</feature>
<evidence type="ECO:0000256" key="1">
    <source>
        <dbReference type="ARBA" id="ARBA00002949"/>
    </source>
</evidence>
<evidence type="ECO:0000313" key="13">
    <source>
        <dbReference type="EMBL" id="MBI1492157.1"/>
    </source>
</evidence>
<name>A0A8J7LTS9_9RHOB</name>
<feature type="domain" description="ABC transmembrane type-1" evidence="12">
    <location>
        <begin position="12"/>
        <end position="219"/>
    </location>
</feature>
<proteinExistence type="inferred from homology"/>
<evidence type="ECO:0000256" key="2">
    <source>
        <dbReference type="ARBA" id="ARBA00004651"/>
    </source>
</evidence>
<evidence type="ECO:0000256" key="5">
    <source>
        <dbReference type="ARBA" id="ARBA00022475"/>
    </source>
</evidence>
<evidence type="ECO:0000256" key="4">
    <source>
        <dbReference type="ARBA" id="ARBA00022448"/>
    </source>
</evidence>
<protein>
    <recommendedName>
        <fullName evidence="11">Molybdenum transport system permease</fullName>
    </recommendedName>
</protein>
<dbReference type="GO" id="GO:0015098">
    <property type="term" value="F:molybdate ion transmembrane transporter activity"/>
    <property type="evidence" value="ECO:0007669"/>
    <property type="project" value="UniProtKB-UniRule"/>
</dbReference>
<keyword evidence="6 11" id="KW-0500">Molybdenum</keyword>
<dbReference type="RefSeq" id="WP_228847117.1">
    <property type="nucleotide sequence ID" value="NZ_JADCKQ010000001.1"/>
</dbReference>
<evidence type="ECO:0000256" key="3">
    <source>
        <dbReference type="ARBA" id="ARBA00007069"/>
    </source>
</evidence>
<dbReference type="EMBL" id="JADCKQ010000001">
    <property type="protein sequence ID" value="MBI1492157.1"/>
    <property type="molecule type" value="Genomic_DNA"/>
</dbReference>
<feature type="transmembrane region" description="Helical" evidence="10">
    <location>
        <begin position="18"/>
        <end position="38"/>
    </location>
</feature>
<feature type="transmembrane region" description="Helical" evidence="10">
    <location>
        <begin position="198"/>
        <end position="219"/>
    </location>
</feature>
<evidence type="ECO:0000256" key="6">
    <source>
        <dbReference type="ARBA" id="ARBA00022505"/>
    </source>
</evidence>
<keyword evidence="14" id="KW-1185">Reference proteome</keyword>
<dbReference type="InterPro" id="IPR000515">
    <property type="entry name" value="MetI-like"/>
</dbReference>
<comment type="caution">
    <text evidence="13">The sequence shown here is derived from an EMBL/GenBank/DDBJ whole genome shotgun (WGS) entry which is preliminary data.</text>
</comment>
<keyword evidence="8 10" id="KW-1133">Transmembrane helix</keyword>
<dbReference type="NCBIfam" id="TIGR02141">
    <property type="entry name" value="modB_ABC"/>
    <property type="match status" value="1"/>
</dbReference>
<evidence type="ECO:0000256" key="10">
    <source>
        <dbReference type="RuleBase" id="RU363032"/>
    </source>
</evidence>
<evidence type="ECO:0000259" key="12">
    <source>
        <dbReference type="PROSITE" id="PS50928"/>
    </source>
</evidence>
<dbReference type="Pfam" id="PF00528">
    <property type="entry name" value="BPD_transp_1"/>
    <property type="match status" value="1"/>
</dbReference>
<keyword evidence="5" id="KW-1003">Cell membrane</keyword>
<dbReference type="InterPro" id="IPR011867">
    <property type="entry name" value="ModB_ABC"/>
</dbReference>
<evidence type="ECO:0000256" key="7">
    <source>
        <dbReference type="ARBA" id="ARBA00022692"/>
    </source>
</evidence>
<comment type="subcellular location">
    <subcellularLocation>
        <location evidence="11">Cell inner membrane</location>
        <topology evidence="11">Multi-pass membrane protein</topology>
    </subcellularLocation>
    <subcellularLocation>
        <location evidence="2 10">Cell membrane</location>
        <topology evidence="2 10">Multi-pass membrane protein</topology>
    </subcellularLocation>
</comment>
<dbReference type="Gene3D" id="1.10.3720.10">
    <property type="entry name" value="MetI-like"/>
    <property type="match status" value="1"/>
</dbReference>
<accession>A0A8J7LTS9</accession>
<comment type="similarity">
    <text evidence="3 11">Belongs to the binding-protein-dependent transport system permease family. CysTW subfamily.</text>
</comment>
<dbReference type="AlphaFoldDB" id="A0A8J7LTS9"/>
<feature type="transmembrane region" description="Helical" evidence="10">
    <location>
        <begin position="89"/>
        <end position="109"/>
    </location>
</feature>
<dbReference type="GO" id="GO:0005886">
    <property type="term" value="C:plasma membrane"/>
    <property type="evidence" value="ECO:0007669"/>
    <property type="project" value="UniProtKB-SubCell"/>
</dbReference>